<sequence>MTTAPGPLEQLIRQRIEAAYAPTVLEIENESHKHRHHAPMQGVTSTETHFKIKVVSSQFAGQRLLQRQRSIYSLFKHEMAMDGGIHAMALVTRTPEEEQK</sequence>
<dbReference type="RefSeq" id="XP_040745258.1">
    <property type="nucleotide sequence ID" value="XM_040890166.1"/>
</dbReference>
<dbReference type="InterPro" id="IPR036065">
    <property type="entry name" value="BolA-like_sf"/>
</dbReference>
<dbReference type="GO" id="GO:0044572">
    <property type="term" value="P:[4Fe-4S] cluster assembly"/>
    <property type="evidence" value="ECO:0007669"/>
    <property type="project" value="TreeGrafter"/>
</dbReference>
<dbReference type="Pfam" id="PF01722">
    <property type="entry name" value="BolA"/>
    <property type="match status" value="1"/>
</dbReference>
<keyword evidence="3" id="KW-1185">Reference proteome</keyword>
<proteinExistence type="inferred from homology"/>
<dbReference type="PANTHER" id="PTHR46230:SF7">
    <property type="entry name" value="BOLA-LIKE PROTEIN 1"/>
    <property type="match status" value="1"/>
</dbReference>
<dbReference type="OrthoDB" id="411584at2759"/>
<dbReference type="AlphaFoldDB" id="A0A1Y1WF97"/>
<gene>
    <name evidence="2" type="ORF">DL89DRAFT_291127</name>
</gene>
<dbReference type="GO" id="GO:0005759">
    <property type="term" value="C:mitochondrial matrix"/>
    <property type="evidence" value="ECO:0007669"/>
    <property type="project" value="TreeGrafter"/>
</dbReference>
<dbReference type="GeneID" id="63806814"/>
<accession>A0A1Y1WF97</accession>
<dbReference type="InterPro" id="IPR002634">
    <property type="entry name" value="BolA"/>
</dbReference>
<protein>
    <submittedName>
        <fullName evidence="2">Bola-like protein</fullName>
    </submittedName>
</protein>
<dbReference type="EMBL" id="MCFD01000003">
    <property type="protein sequence ID" value="ORX71834.1"/>
    <property type="molecule type" value="Genomic_DNA"/>
</dbReference>
<dbReference type="PIRSF" id="PIRSF003113">
    <property type="entry name" value="BolA"/>
    <property type="match status" value="1"/>
</dbReference>
<reference evidence="2 3" key="1">
    <citation type="submission" date="2016-07" db="EMBL/GenBank/DDBJ databases">
        <title>Pervasive Adenine N6-methylation of Active Genes in Fungi.</title>
        <authorList>
            <consortium name="DOE Joint Genome Institute"/>
            <person name="Mondo S.J."/>
            <person name="Dannebaum R.O."/>
            <person name="Kuo R.C."/>
            <person name="Labutti K."/>
            <person name="Haridas S."/>
            <person name="Kuo A."/>
            <person name="Salamov A."/>
            <person name="Ahrendt S.R."/>
            <person name="Lipzen A."/>
            <person name="Sullivan W."/>
            <person name="Andreopoulos W.B."/>
            <person name="Clum A."/>
            <person name="Lindquist E."/>
            <person name="Daum C."/>
            <person name="Ramamoorthy G.K."/>
            <person name="Gryganskyi A."/>
            <person name="Culley D."/>
            <person name="Magnuson J.K."/>
            <person name="James T.Y."/>
            <person name="O'Malley M.A."/>
            <person name="Stajich J.E."/>
            <person name="Spatafora J.W."/>
            <person name="Visel A."/>
            <person name="Grigoriev I.V."/>
        </authorList>
    </citation>
    <scope>NUCLEOTIDE SEQUENCE [LARGE SCALE GENOMIC DNA]</scope>
    <source>
        <strain evidence="2 3">ATCC 12442</strain>
    </source>
</reference>
<organism evidence="2 3">
    <name type="scientific">Linderina pennispora</name>
    <dbReference type="NCBI Taxonomy" id="61395"/>
    <lineage>
        <taxon>Eukaryota</taxon>
        <taxon>Fungi</taxon>
        <taxon>Fungi incertae sedis</taxon>
        <taxon>Zoopagomycota</taxon>
        <taxon>Kickxellomycotina</taxon>
        <taxon>Kickxellomycetes</taxon>
        <taxon>Kickxellales</taxon>
        <taxon>Kickxellaceae</taxon>
        <taxon>Linderina</taxon>
    </lineage>
</organism>
<evidence type="ECO:0000313" key="3">
    <source>
        <dbReference type="Proteomes" id="UP000193922"/>
    </source>
</evidence>
<evidence type="ECO:0000313" key="2">
    <source>
        <dbReference type="EMBL" id="ORX71834.1"/>
    </source>
</evidence>
<comment type="caution">
    <text evidence="2">The sequence shown here is derived from an EMBL/GenBank/DDBJ whole genome shotgun (WGS) entry which is preliminary data.</text>
</comment>
<dbReference type="STRING" id="61395.A0A1Y1WF97"/>
<dbReference type="SUPFAM" id="SSF82657">
    <property type="entry name" value="BolA-like"/>
    <property type="match status" value="1"/>
</dbReference>
<evidence type="ECO:0000256" key="1">
    <source>
        <dbReference type="RuleBase" id="RU003860"/>
    </source>
</evidence>
<name>A0A1Y1WF97_9FUNG</name>
<dbReference type="Proteomes" id="UP000193922">
    <property type="component" value="Unassembled WGS sequence"/>
</dbReference>
<dbReference type="Gene3D" id="3.30.300.90">
    <property type="entry name" value="BolA-like"/>
    <property type="match status" value="1"/>
</dbReference>
<comment type="similarity">
    <text evidence="1">Belongs to the BolA/IbaG family.</text>
</comment>
<dbReference type="PANTHER" id="PTHR46230">
    <property type="match status" value="1"/>
</dbReference>